<dbReference type="GO" id="GO:0004519">
    <property type="term" value="F:endonuclease activity"/>
    <property type="evidence" value="ECO:0007669"/>
    <property type="project" value="UniProtKB-KW"/>
</dbReference>
<dbReference type="Proteomes" id="UP001164790">
    <property type="component" value="Chromosome"/>
</dbReference>
<sequence>MKKCLFCNQPLDGSKEHIIPAAFAGKKTCSSIICKKTNNLLGRYIDSVSDDFSPLLLMQGFVSDRNKSKKKAKQKKIEVRGKFKVNGKTYESEFLWSPRTLENPSGDLRLKHDVKGDNFIIKSKGSNNTGRKKNQNLDLKVSKKVITLDRFNLRNSVDLIRLRLEVMKIFCEFCYSVGLPVSPLNHYIRLINLYISAKGHIRDDLKKEIEEAVPWSPIFEPKINFQNFVVFYTPIYCPENCKLYAEVRFIGGFSFLISASFKATPISDAKLKKITPQCTMFKHL</sequence>
<gene>
    <name evidence="2" type="ORF">OFW50_13745</name>
</gene>
<organism evidence="2 3">
    <name type="scientific">Lacticaseibacillus chiayiensis</name>
    <dbReference type="NCBI Taxonomy" id="2100821"/>
    <lineage>
        <taxon>Bacteria</taxon>
        <taxon>Bacillati</taxon>
        <taxon>Bacillota</taxon>
        <taxon>Bacilli</taxon>
        <taxon>Lactobacillales</taxon>
        <taxon>Lactobacillaceae</taxon>
        <taxon>Lacticaseibacillus</taxon>
    </lineage>
</organism>
<dbReference type="RefSeq" id="WP_213224192.1">
    <property type="nucleotide sequence ID" value="NZ_CP074378.1"/>
</dbReference>
<dbReference type="InterPro" id="IPR029471">
    <property type="entry name" value="HNH_5"/>
</dbReference>
<keyword evidence="2" id="KW-0255">Endonuclease</keyword>
<dbReference type="EMBL" id="CP107523">
    <property type="protein sequence ID" value="UYN56503.1"/>
    <property type="molecule type" value="Genomic_DNA"/>
</dbReference>
<keyword evidence="2" id="KW-0540">Nuclease</keyword>
<protein>
    <submittedName>
        <fullName evidence="2">HNH endonuclease</fullName>
    </submittedName>
</protein>
<evidence type="ECO:0000313" key="3">
    <source>
        <dbReference type="Proteomes" id="UP001164790"/>
    </source>
</evidence>
<keyword evidence="2" id="KW-0378">Hydrolase</keyword>
<evidence type="ECO:0000313" key="2">
    <source>
        <dbReference type="EMBL" id="UYN56503.1"/>
    </source>
</evidence>
<feature type="domain" description="HNH endonuclease 5" evidence="1">
    <location>
        <begin position="4"/>
        <end position="47"/>
    </location>
</feature>
<name>A0ABY6H5W1_9LACO</name>
<evidence type="ECO:0000259" key="1">
    <source>
        <dbReference type="Pfam" id="PF14279"/>
    </source>
</evidence>
<accession>A0ABY6H5W1</accession>
<dbReference type="Pfam" id="PF14279">
    <property type="entry name" value="HNH_5"/>
    <property type="match status" value="1"/>
</dbReference>
<proteinExistence type="predicted"/>
<reference evidence="2" key="1">
    <citation type="submission" date="2022-10" db="EMBL/GenBank/DDBJ databases">
        <title>Comparative genomic analysis and in-vitro probiotic properties of the potential probiotic L. chiayiensis AACE 3.</title>
        <authorList>
            <person name="Kang X."/>
        </authorList>
    </citation>
    <scope>NUCLEOTIDE SEQUENCE</scope>
    <source>
        <strain evidence="2">AACE 3</strain>
    </source>
</reference>
<keyword evidence="3" id="KW-1185">Reference proteome</keyword>